<dbReference type="SMART" id="SM00823">
    <property type="entry name" value="PKS_PP"/>
    <property type="match status" value="1"/>
</dbReference>
<keyword evidence="1" id="KW-0596">Phosphopantetheine</keyword>
<evidence type="ECO:0000256" key="1">
    <source>
        <dbReference type="ARBA" id="ARBA00022450"/>
    </source>
</evidence>
<evidence type="ECO:0000256" key="2">
    <source>
        <dbReference type="ARBA" id="ARBA00022553"/>
    </source>
</evidence>
<sequence length="92" mass="9812">MSAPAAESAAPATAEEIRGWIADRVAYYLQRPAEEIDPAVPLTEYGLDSVYAFALCGDIEDALHLSVDPTLVWDVNTVDALAAHLSGLARGR</sequence>
<keyword evidence="2" id="KW-0597">Phosphoprotein</keyword>
<dbReference type="SMART" id="SM01294">
    <property type="entry name" value="PKS_PP_betabranch"/>
    <property type="match status" value="1"/>
</dbReference>
<reference evidence="4 5" key="1">
    <citation type="submission" date="2018-11" db="EMBL/GenBank/DDBJ databases">
        <title>Sequencing the genomes of 1000 actinobacteria strains.</title>
        <authorList>
            <person name="Klenk H.-P."/>
        </authorList>
    </citation>
    <scope>NUCLEOTIDE SEQUENCE [LARGE SCALE GENOMIC DNA]</scope>
    <source>
        <strain evidence="4 5">DSM 44780</strain>
    </source>
</reference>
<name>A0A8G1UIZ9_9ACTN</name>
<dbReference type="GO" id="GO:0017000">
    <property type="term" value="P:antibiotic biosynthetic process"/>
    <property type="evidence" value="ECO:0007669"/>
    <property type="project" value="UniProtKB-ARBA"/>
</dbReference>
<evidence type="ECO:0000259" key="3">
    <source>
        <dbReference type="PROSITE" id="PS50075"/>
    </source>
</evidence>
<dbReference type="Proteomes" id="UP000267408">
    <property type="component" value="Unassembled WGS sequence"/>
</dbReference>
<organism evidence="4 5">
    <name type="scientific">Kitasatospora cineracea</name>
    <dbReference type="NCBI Taxonomy" id="88074"/>
    <lineage>
        <taxon>Bacteria</taxon>
        <taxon>Bacillati</taxon>
        <taxon>Actinomycetota</taxon>
        <taxon>Actinomycetes</taxon>
        <taxon>Kitasatosporales</taxon>
        <taxon>Streptomycetaceae</taxon>
        <taxon>Kitasatospora</taxon>
    </lineage>
</organism>
<dbReference type="InterPro" id="IPR009081">
    <property type="entry name" value="PP-bd_ACP"/>
</dbReference>
<dbReference type="RefSeq" id="WP_123553317.1">
    <property type="nucleotide sequence ID" value="NZ_RJVJ01000001.1"/>
</dbReference>
<dbReference type="AlphaFoldDB" id="A0A8G1UIZ9"/>
<evidence type="ECO:0000313" key="5">
    <source>
        <dbReference type="Proteomes" id="UP000267408"/>
    </source>
</evidence>
<comment type="caution">
    <text evidence="4">The sequence shown here is derived from an EMBL/GenBank/DDBJ whole genome shotgun (WGS) entry which is preliminary data.</text>
</comment>
<evidence type="ECO:0000313" key="4">
    <source>
        <dbReference type="EMBL" id="ROR42572.1"/>
    </source>
</evidence>
<gene>
    <name evidence="4" type="ORF">EDD39_0697</name>
</gene>
<accession>A0A8G1UIZ9</accession>
<feature type="domain" description="Carrier" evidence="3">
    <location>
        <begin position="12"/>
        <end position="89"/>
    </location>
</feature>
<dbReference type="GO" id="GO:0031177">
    <property type="term" value="F:phosphopantetheine binding"/>
    <property type="evidence" value="ECO:0007669"/>
    <property type="project" value="InterPro"/>
</dbReference>
<dbReference type="InterPro" id="IPR020806">
    <property type="entry name" value="PKS_PP-bd"/>
</dbReference>
<proteinExistence type="predicted"/>
<dbReference type="Gene3D" id="1.10.1200.10">
    <property type="entry name" value="ACP-like"/>
    <property type="match status" value="1"/>
</dbReference>
<dbReference type="PROSITE" id="PS50075">
    <property type="entry name" value="CARRIER"/>
    <property type="match status" value="1"/>
</dbReference>
<dbReference type="OrthoDB" id="9023404at2"/>
<dbReference type="Pfam" id="PF00550">
    <property type="entry name" value="PP-binding"/>
    <property type="match status" value="1"/>
</dbReference>
<dbReference type="SUPFAM" id="SSF47336">
    <property type="entry name" value="ACP-like"/>
    <property type="match status" value="1"/>
</dbReference>
<protein>
    <submittedName>
        <fullName evidence="4">Acyl carrier protein</fullName>
    </submittedName>
</protein>
<dbReference type="InterPro" id="IPR036736">
    <property type="entry name" value="ACP-like_sf"/>
</dbReference>
<dbReference type="EMBL" id="RJVJ01000001">
    <property type="protein sequence ID" value="ROR42572.1"/>
    <property type="molecule type" value="Genomic_DNA"/>
</dbReference>